<keyword evidence="8" id="KW-1185">Reference proteome</keyword>
<protein>
    <submittedName>
        <fullName evidence="7">Caveolae associated protein 2b</fullName>
    </submittedName>
</protein>
<evidence type="ECO:0000256" key="2">
    <source>
        <dbReference type="ARBA" id="ARBA00004496"/>
    </source>
</evidence>
<dbReference type="GO" id="GO:0005901">
    <property type="term" value="C:caveola"/>
    <property type="evidence" value="ECO:0007669"/>
    <property type="project" value="UniProtKB-SubCell"/>
</dbReference>
<dbReference type="Pfam" id="PF15237">
    <property type="entry name" value="PTRF_SDPR"/>
    <property type="match status" value="1"/>
</dbReference>
<reference evidence="7" key="1">
    <citation type="submission" date="2025-08" db="UniProtKB">
        <authorList>
            <consortium name="Ensembl"/>
        </authorList>
    </citation>
    <scope>IDENTIFICATION</scope>
</reference>
<feature type="region of interest" description="Disordered" evidence="6">
    <location>
        <begin position="303"/>
        <end position="341"/>
    </location>
</feature>
<dbReference type="PANTHER" id="PTHR15240:SF1">
    <property type="entry name" value="CAVEOLAE-ASSOCIATED PROTEIN 2"/>
    <property type="match status" value="1"/>
</dbReference>
<evidence type="ECO:0000313" key="8">
    <source>
        <dbReference type="Proteomes" id="UP000264840"/>
    </source>
</evidence>
<dbReference type="AlphaFoldDB" id="A0A3Q2V538"/>
<feature type="compositionally biased region" description="Basic and acidic residues" evidence="6">
    <location>
        <begin position="1"/>
        <end position="12"/>
    </location>
</feature>
<name>A0A3Q2V538_HAPBU</name>
<feature type="compositionally biased region" description="Polar residues" evidence="6">
    <location>
        <begin position="14"/>
        <end position="27"/>
    </location>
</feature>
<dbReference type="STRING" id="8153.ENSHBUP00000002328"/>
<feature type="region of interest" description="Disordered" evidence="6">
    <location>
        <begin position="354"/>
        <end position="380"/>
    </location>
</feature>
<evidence type="ECO:0000256" key="4">
    <source>
        <dbReference type="ARBA" id="ARBA00022490"/>
    </source>
</evidence>
<dbReference type="Ensembl" id="ENSHBUT00000012284.1">
    <property type="protein sequence ID" value="ENSHBUP00000002328.1"/>
    <property type="gene ID" value="ENSHBUG00000003551.1"/>
</dbReference>
<reference evidence="7" key="2">
    <citation type="submission" date="2025-09" db="UniProtKB">
        <authorList>
            <consortium name="Ensembl"/>
        </authorList>
    </citation>
    <scope>IDENTIFICATION</scope>
</reference>
<keyword evidence="4" id="KW-0963">Cytoplasm</keyword>
<organism evidence="7 8">
    <name type="scientific">Haplochromis burtoni</name>
    <name type="common">Burton's mouthbrooder</name>
    <name type="synonym">Chromis burtoni</name>
    <dbReference type="NCBI Taxonomy" id="8153"/>
    <lineage>
        <taxon>Eukaryota</taxon>
        <taxon>Metazoa</taxon>
        <taxon>Chordata</taxon>
        <taxon>Craniata</taxon>
        <taxon>Vertebrata</taxon>
        <taxon>Euteleostomi</taxon>
        <taxon>Actinopterygii</taxon>
        <taxon>Neopterygii</taxon>
        <taxon>Teleostei</taxon>
        <taxon>Neoteleostei</taxon>
        <taxon>Acanthomorphata</taxon>
        <taxon>Ovalentaria</taxon>
        <taxon>Cichlomorphae</taxon>
        <taxon>Cichliformes</taxon>
        <taxon>Cichlidae</taxon>
        <taxon>African cichlids</taxon>
        <taxon>Pseudocrenilabrinae</taxon>
        <taxon>Haplochromini</taxon>
        <taxon>Haplochromis</taxon>
    </lineage>
</organism>
<evidence type="ECO:0000256" key="1">
    <source>
        <dbReference type="ARBA" id="ARBA00004345"/>
    </source>
</evidence>
<feature type="region of interest" description="Disordered" evidence="6">
    <location>
        <begin position="1"/>
        <end position="37"/>
    </location>
</feature>
<dbReference type="GeneTree" id="ENSGT00950000182910"/>
<comment type="subcellular location">
    <subcellularLocation>
        <location evidence="2">Cytoplasm</location>
    </subcellularLocation>
    <subcellularLocation>
        <location evidence="1">Membrane</location>
        <location evidence="1">Caveola</location>
    </subcellularLocation>
</comment>
<evidence type="ECO:0000313" key="7">
    <source>
        <dbReference type="Ensembl" id="ENSHBUP00000002328.1"/>
    </source>
</evidence>
<evidence type="ECO:0000256" key="6">
    <source>
        <dbReference type="SAM" id="MobiDB-lite"/>
    </source>
</evidence>
<dbReference type="InterPro" id="IPR026752">
    <property type="entry name" value="Cavin_fam"/>
</dbReference>
<comment type="similarity">
    <text evidence="3">Belongs to the CAVIN family.</text>
</comment>
<evidence type="ECO:0000256" key="3">
    <source>
        <dbReference type="ARBA" id="ARBA00008836"/>
    </source>
</evidence>
<feature type="compositionally biased region" description="Basic and acidic residues" evidence="6">
    <location>
        <begin position="367"/>
        <end position="380"/>
    </location>
</feature>
<dbReference type="PANTHER" id="PTHR15240">
    <property type="entry name" value="CAVIN"/>
    <property type="match status" value="1"/>
</dbReference>
<proteinExistence type="inferred from homology"/>
<accession>A0A3Q2V538</accession>
<dbReference type="GO" id="GO:0005080">
    <property type="term" value="F:protein kinase C binding"/>
    <property type="evidence" value="ECO:0007669"/>
    <property type="project" value="TreeGrafter"/>
</dbReference>
<dbReference type="GO" id="GO:0005737">
    <property type="term" value="C:cytoplasm"/>
    <property type="evidence" value="ECO:0007669"/>
    <property type="project" value="UniProtKB-SubCell"/>
</dbReference>
<dbReference type="Proteomes" id="UP000264840">
    <property type="component" value="Unplaced"/>
</dbReference>
<dbReference type="OMA" id="ESHQNQD"/>
<feature type="compositionally biased region" description="Basic and acidic residues" evidence="6">
    <location>
        <begin position="314"/>
        <end position="328"/>
    </location>
</feature>
<evidence type="ECO:0000256" key="5">
    <source>
        <dbReference type="ARBA" id="ARBA00023136"/>
    </source>
</evidence>
<keyword evidence="5" id="KW-0472">Membrane</keyword>
<sequence>SGKSAREGERKTKNSTNQQEDPASPSSLMAGLDPEKMSQGPVNAITVLTLLDKLVNMLDAVQENQHKMEVHQVEMEGVVKGIQADMTKLSKSQSFTSNTVSKLLDKSRKLSVTMKEMERQGMQVKKLEANHAHLINRNNFKVLIFQEENEIPSSVFVKDPPPYPRDEILEEGEETIDLSSDEDVGLEAEVEDEEAWPQDLENMEKSRAEKLKRSSLKKVDSLKKAFSRQNIEKKMTRIGTKIVSAEQREKIKQKTASLKVSPLSFHMRKVQSYSSYYFPETPPMYPLGPSITEQEVSFTEVHAQLAPTEQQQQEEVKEEEKEEEKQEEKEEETEVVKEQQTSVVVEADVSVVSEGVGEEYALSSTLPKEEKGEEEKVDES</sequence>